<feature type="transmembrane region" description="Helical" evidence="1">
    <location>
        <begin position="82"/>
        <end position="102"/>
    </location>
</feature>
<keyword evidence="1" id="KW-0472">Membrane</keyword>
<evidence type="ECO:0000313" key="3">
    <source>
        <dbReference type="Proteomes" id="UP000781958"/>
    </source>
</evidence>
<gene>
    <name evidence="2" type="ORF">J2851_004882</name>
</gene>
<sequence length="391" mass="39612">MLAAGPDRVAGFRGGPGWVLAALHLFTLGVLLTTAMGASFQLLPMATVRPVRSVGWVKLCFWLTVPGIAILTHGMALFDPSALMLGGALVGCGVLLFGALLADNLRSAGDMPGMRLCAGVALAALAVMAALGLALIADLFVPILPDRASAAGAHLGMALFGFFGLMAAGFSTILVPMLTLGPAPSAASGRAVAVAGGAGLTLLALGGLTGTTAFTAAAVVAGLAASAIHLHAMAGVLRRRMRRRLGTDFRLIRGAWAMLPLSLLLALALALGVDGFNLPAVFVTVTVFGWLLSLLFGVLQRIAPFLASVHATRPGCPTPLVSRLAPERPLAVHAALHAAAVALLVAGNLADSDGIVRAGALCGTAGAVSLLVFAVRLFVRTRTALLSTPSH</sequence>
<reference evidence="2 3" key="1">
    <citation type="submission" date="2021-03" db="EMBL/GenBank/DDBJ databases">
        <title>Genomic Encyclopedia of Type Strains, Phase III (KMG-III): the genomes of soil and plant-associated and newly described type strains.</title>
        <authorList>
            <person name="Whitman W."/>
        </authorList>
    </citation>
    <scope>NUCLEOTIDE SEQUENCE [LARGE SCALE GENOMIC DNA]</scope>
    <source>
        <strain evidence="2 3">IMMIB AFH-6</strain>
    </source>
</reference>
<dbReference type="InterPro" id="IPR036927">
    <property type="entry name" value="Cyt_c_oxase-like_su1_sf"/>
</dbReference>
<feature type="transmembrane region" description="Helical" evidence="1">
    <location>
        <begin position="55"/>
        <end position="76"/>
    </location>
</feature>
<dbReference type="RefSeq" id="WP_209769460.1">
    <property type="nucleotide sequence ID" value="NZ_JAGINP010000019.1"/>
</dbReference>
<proteinExistence type="predicted"/>
<evidence type="ECO:0000256" key="1">
    <source>
        <dbReference type="SAM" id="Phobius"/>
    </source>
</evidence>
<dbReference type="EMBL" id="JAGINP010000019">
    <property type="protein sequence ID" value="MBP2295079.1"/>
    <property type="molecule type" value="Genomic_DNA"/>
</dbReference>
<feature type="transmembrane region" description="Helical" evidence="1">
    <location>
        <begin position="214"/>
        <end position="234"/>
    </location>
</feature>
<keyword evidence="3" id="KW-1185">Reference proteome</keyword>
<dbReference type="Proteomes" id="UP000781958">
    <property type="component" value="Unassembled WGS sequence"/>
</dbReference>
<feature type="transmembrane region" description="Helical" evidence="1">
    <location>
        <begin position="355"/>
        <end position="379"/>
    </location>
</feature>
<dbReference type="Gene3D" id="1.20.210.10">
    <property type="entry name" value="Cytochrome c oxidase-like, subunit I domain"/>
    <property type="match status" value="1"/>
</dbReference>
<protein>
    <submittedName>
        <fullName evidence="2">Uncharacterized protein</fullName>
    </submittedName>
</protein>
<organism evidence="2 3">
    <name type="scientific">Azospirillum rugosum</name>
    <dbReference type="NCBI Taxonomy" id="416170"/>
    <lineage>
        <taxon>Bacteria</taxon>
        <taxon>Pseudomonadati</taxon>
        <taxon>Pseudomonadota</taxon>
        <taxon>Alphaproteobacteria</taxon>
        <taxon>Rhodospirillales</taxon>
        <taxon>Azospirillaceae</taxon>
        <taxon>Azospirillum</taxon>
    </lineage>
</organism>
<evidence type="ECO:0000313" key="2">
    <source>
        <dbReference type="EMBL" id="MBP2295079.1"/>
    </source>
</evidence>
<comment type="caution">
    <text evidence="2">The sequence shown here is derived from an EMBL/GenBank/DDBJ whole genome shotgun (WGS) entry which is preliminary data.</text>
</comment>
<name>A0ABS4SR93_9PROT</name>
<keyword evidence="1" id="KW-0812">Transmembrane</keyword>
<feature type="transmembrane region" description="Helical" evidence="1">
    <location>
        <begin position="20"/>
        <end position="43"/>
    </location>
</feature>
<feature type="transmembrane region" description="Helical" evidence="1">
    <location>
        <begin position="255"/>
        <end position="273"/>
    </location>
</feature>
<accession>A0ABS4SR93</accession>
<feature type="transmembrane region" description="Helical" evidence="1">
    <location>
        <begin position="279"/>
        <end position="299"/>
    </location>
</feature>
<feature type="transmembrane region" description="Helical" evidence="1">
    <location>
        <begin position="191"/>
        <end position="208"/>
    </location>
</feature>
<keyword evidence="1" id="KW-1133">Transmembrane helix</keyword>
<feature type="transmembrane region" description="Helical" evidence="1">
    <location>
        <begin position="157"/>
        <end position="179"/>
    </location>
</feature>
<feature type="transmembrane region" description="Helical" evidence="1">
    <location>
        <begin position="330"/>
        <end position="349"/>
    </location>
</feature>
<feature type="transmembrane region" description="Helical" evidence="1">
    <location>
        <begin position="114"/>
        <end position="137"/>
    </location>
</feature>